<evidence type="ECO:0000256" key="2">
    <source>
        <dbReference type="SAM" id="Phobius"/>
    </source>
</evidence>
<name>A0A0P1INI1_9RHOB</name>
<protein>
    <submittedName>
        <fullName evidence="3">Uncharacterized protein</fullName>
    </submittedName>
</protein>
<accession>A0A0P1INI1</accession>
<dbReference type="EMBL" id="CYUE01000011">
    <property type="protein sequence ID" value="CUK25228.1"/>
    <property type="molecule type" value="Genomic_DNA"/>
</dbReference>
<keyword evidence="4" id="KW-1185">Reference proteome</keyword>
<evidence type="ECO:0000313" key="3">
    <source>
        <dbReference type="EMBL" id="CUK25228.1"/>
    </source>
</evidence>
<dbReference type="Proteomes" id="UP000051184">
    <property type="component" value="Unassembled WGS sequence"/>
</dbReference>
<dbReference type="AlphaFoldDB" id="A0A0P1INI1"/>
<keyword evidence="2" id="KW-1133">Transmembrane helix</keyword>
<feature type="transmembrane region" description="Helical" evidence="2">
    <location>
        <begin position="178"/>
        <end position="206"/>
    </location>
</feature>
<feature type="compositionally biased region" description="Basic and acidic residues" evidence="1">
    <location>
        <begin position="23"/>
        <end position="32"/>
    </location>
</feature>
<proteinExistence type="predicted"/>
<feature type="transmembrane region" description="Helical" evidence="2">
    <location>
        <begin position="141"/>
        <end position="166"/>
    </location>
</feature>
<keyword evidence="2" id="KW-0472">Membrane</keyword>
<keyword evidence="2" id="KW-0812">Transmembrane</keyword>
<sequence>MLSLGFTNHIGNHRLPLPCQTRPLKERKLDQKKQKKSPLSLRAASATGRSALFLAKVAGKAGWAIAKPVGRQTGKIAAKGGKAVKDHAAVKFAEFELRHTKYTPENFFEKGAISLEDLVDALLIEKRGTSARIVTALSGKLAAAGTTASLFSIASILGTASTGTAISSLSGAAFNSAALAWIGGSVVAGGWIVLGVAAAGGTIAYFGSRKLVGKWTGKRRKKKSLDQQEKRFVEACLMLATAFRERVKQNAILDPFTAETLQQNLKHDLLEQLDVCIAKVSDWPDLPLMRLEDRKVDLVELFDTLSTTNGQKSSVRRKPSAAVPVVSGVVSATMLKLMSDTLPSFTENEELVLQALRRSNNSLADASELELSEYVQSLSVEQISGLKNNVKGIYHELAFQRQENLDGDEYIVELFGDTNHAGADVRIINVDTGDVSEVQLKATNYASYVRDHNEKYENIDVLVTSEVAASSPDWSSSEFSNADLTADTSSALHKLGHGADADIVESMGVAAMVTLAANAKSMLKGEALSVEAKQKIIQDGVVTASVTGLVHLII</sequence>
<gene>
    <name evidence="3" type="ORF">TA5114_01020</name>
</gene>
<reference evidence="4" key="1">
    <citation type="submission" date="2015-09" db="EMBL/GenBank/DDBJ databases">
        <authorList>
            <person name="Rodrigo-Torres Lidia"/>
            <person name="Arahal R.David."/>
        </authorList>
    </citation>
    <scope>NUCLEOTIDE SEQUENCE [LARGE SCALE GENOMIC DNA]</scope>
    <source>
        <strain evidence="4">CECT 5114</strain>
    </source>
</reference>
<organism evidence="3 4">
    <name type="scientific">Cognatishimia activa</name>
    <dbReference type="NCBI Taxonomy" id="1715691"/>
    <lineage>
        <taxon>Bacteria</taxon>
        <taxon>Pseudomonadati</taxon>
        <taxon>Pseudomonadota</taxon>
        <taxon>Alphaproteobacteria</taxon>
        <taxon>Rhodobacterales</taxon>
        <taxon>Paracoccaceae</taxon>
        <taxon>Cognatishimia</taxon>
    </lineage>
</organism>
<feature type="region of interest" description="Disordered" evidence="1">
    <location>
        <begin position="15"/>
        <end position="43"/>
    </location>
</feature>
<evidence type="ECO:0000256" key="1">
    <source>
        <dbReference type="SAM" id="MobiDB-lite"/>
    </source>
</evidence>
<evidence type="ECO:0000313" key="4">
    <source>
        <dbReference type="Proteomes" id="UP000051184"/>
    </source>
</evidence>